<evidence type="ECO:0000256" key="1">
    <source>
        <dbReference type="SAM" id="Phobius"/>
    </source>
</evidence>
<name>A0A2A9E123_9MICO</name>
<evidence type="ECO:0008006" key="4">
    <source>
        <dbReference type="Google" id="ProtNLM"/>
    </source>
</evidence>
<dbReference type="RefSeq" id="WP_098409006.1">
    <property type="nucleotide sequence ID" value="NZ_PDJE01000001.1"/>
</dbReference>
<evidence type="ECO:0000313" key="3">
    <source>
        <dbReference type="Proteomes" id="UP000221369"/>
    </source>
</evidence>
<keyword evidence="1" id="KW-0812">Transmembrane</keyword>
<gene>
    <name evidence="2" type="ORF">ATJ78_3059</name>
</gene>
<feature type="transmembrane region" description="Helical" evidence="1">
    <location>
        <begin position="105"/>
        <end position="127"/>
    </location>
</feature>
<keyword evidence="1" id="KW-0472">Membrane</keyword>
<accession>A0A2A9E123</accession>
<keyword evidence="3" id="KW-1185">Reference proteome</keyword>
<organism evidence="2 3">
    <name type="scientific">Paramicrobacterium agarici</name>
    <dbReference type="NCBI Taxonomy" id="630514"/>
    <lineage>
        <taxon>Bacteria</taxon>
        <taxon>Bacillati</taxon>
        <taxon>Actinomycetota</taxon>
        <taxon>Actinomycetes</taxon>
        <taxon>Micrococcales</taxon>
        <taxon>Microbacteriaceae</taxon>
        <taxon>Paramicrobacterium</taxon>
    </lineage>
</organism>
<keyword evidence="1" id="KW-1133">Transmembrane helix</keyword>
<feature type="transmembrane region" description="Helical" evidence="1">
    <location>
        <begin position="13"/>
        <end position="34"/>
    </location>
</feature>
<dbReference type="EMBL" id="PDJE01000001">
    <property type="protein sequence ID" value="PFG32075.1"/>
    <property type="molecule type" value="Genomic_DNA"/>
</dbReference>
<proteinExistence type="predicted"/>
<dbReference type="Proteomes" id="UP000221369">
    <property type="component" value="Unassembled WGS sequence"/>
</dbReference>
<protein>
    <recommendedName>
        <fullName evidence="4">DUF3592 domain-containing protein</fullName>
    </recommendedName>
</protein>
<reference evidence="2 3" key="1">
    <citation type="submission" date="2017-10" db="EMBL/GenBank/DDBJ databases">
        <title>Sequencing the genomes of 1000 actinobacteria strains.</title>
        <authorList>
            <person name="Klenk H.-P."/>
        </authorList>
    </citation>
    <scope>NUCLEOTIDE SEQUENCE [LARGE SCALE GENOMIC DNA]</scope>
    <source>
        <strain evidence="2 3">DSM 21798</strain>
    </source>
</reference>
<sequence length="130" mass="14329">MDGNDMFSLALELASWFAFGACVVVAVIAVIVHVTSGTWRSTNGVVDDDGAAIRWFIDGGEHSGHAELSREQRDWLNGRTEVEIFYRDGRPGTFRFEHPHSHVRVLWYTALGLLVLGVAASVAQLFVMAP</sequence>
<comment type="caution">
    <text evidence="2">The sequence shown here is derived from an EMBL/GenBank/DDBJ whole genome shotgun (WGS) entry which is preliminary data.</text>
</comment>
<dbReference type="AlphaFoldDB" id="A0A2A9E123"/>
<evidence type="ECO:0000313" key="2">
    <source>
        <dbReference type="EMBL" id="PFG32075.1"/>
    </source>
</evidence>